<evidence type="ECO:0000256" key="6">
    <source>
        <dbReference type="ARBA" id="ARBA00022842"/>
    </source>
</evidence>
<dbReference type="GO" id="GO:0046872">
    <property type="term" value="F:metal ion binding"/>
    <property type="evidence" value="ECO:0007669"/>
    <property type="project" value="UniProtKB-KW"/>
</dbReference>
<dbReference type="GO" id="GO:0016787">
    <property type="term" value="F:hydrolase activity"/>
    <property type="evidence" value="ECO:0007669"/>
    <property type="project" value="UniProtKB-KW"/>
</dbReference>
<evidence type="ECO:0000313" key="9">
    <source>
        <dbReference type="EMBL" id="CAB4969409.1"/>
    </source>
</evidence>
<keyword evidence="6" id="KW-0460">Magnesium</keyword>
<dbReference type="EMBL" id="CAFBNE010000173">
    <property type="protein sequence ID" value="CAB4969409.1"/>
    <property type="molecule type" value="Genomic_DNA"/>
</dbReference>
<keyword evidence="4" id="KW-0479">Metal-binding</keyword>
<gene>
    <name evidence="9" type="ORF">UFOPK3772_03222</name>
</gene>
<sequence>MIVVDTNVVSELMKPSPSGVVREWVLGQRPRELFTTSITVAEILDGIGRLPEGQRKDMLRTAATDIFTAFEDHVIPFDHDAAAPYASLVHCRDQRGLPIDGFGAQIAAICRAHHATLATRNVKDFEHTGVTLVDPWKPT</sequence>
<organism evidence="9">
    <name type="scientific">freshwater metagenome</name>
    <dbReference type="NCBI Taxonomy" id="449393"/>
    <lineage>
        <taxon>unclassified sequences</taxon>
        <taxon>metagenomes</taxon>
        <taxon>ecological metagenomes</taxon>
    </lineage>
</organism>
<evidence type="ECO:0000256" key="7">
    <source>
        <dbReference type="ARBA" id="ARBA00038093"/>
    </source>
</evidence>
<dbReference type="PANTHER" id="PTHR33653">
    <property type="entry name" value="RIBONUCLEASE VAPC2"/>
    <property type="match status" value="1"/>
</dbReference>
<dbReference type="SUPFAM" id="SSF88723">
    <property type="entry name" value="PIN domain-like"/>
    <property type="match status" value="1"/>
</dbReference>
<evidence type="ECO:0000256" key="2">
    <source>
        <dbReference type="ARBA" id="ARBA00022649"/>
    </source>
</evidence>
<dbReference type="Pfam" id="PF01850">
    <property type="entry name" value="PIN"/>
    <property type="match status" value="1"/>
</dbReference>
<feature type="domain" description="PIN" evidence="8">
    <location>
        <begin position="2"/>
        <end position="128"/>
    </location>
</feature>
<evidence type="ECO:0000259" key="8">
    <source>
        <dbReference type="Pfam" id="PF01850"/>
    </source>
</evidence>
<proteinExistence type="inferred from homology"/>
<dbReference type="AlphaFoldDB" id="A0A6J7LU19"/>
<name>A0A6J7LU19_9ZZZZ</name>
<keyword evidence="3" id="KW-0540">Nuclease</keyword>
<comment type="similarity">
    <text evidence="7">Belongs to the PINc/VapC protein family.</text>
</comment>
<dbReference type="InterPro" id="IPR002716">
    <property type="entry name" value="PIN_dom"/>
</dbReference>
<comment type="cofactor">
    <cofactor evidence="1">
        <name>Mg(2+)</name>
        <dbReference type="ChEBI" id="CHEBI:18420"/>
    </cofactor>
</comment>
<evidence type="ECO:0000256" key="1">
    <source>
        <dbReference type="ARBA" id="ARBA00001946"/>
    </source>
</evidence>
<dbReference type="PANTHER" id="PTHR33653:SF1">
    <property type="entry name" value="RIBONUCLEASE VAPC2"/>
    <property type="match status" value="1"/>
</dbReference>
<accession>A0A6J7LU19</accession>
<dbReference type="HAMAP" id="MF_00265">
    <property type="entry name" value="VapC_Nob1"/>
    <property type="match status" value="1"/>
</dbReference>
<dbReference type="Gene3D" id="3.40.50.1010">
    <property type="entry name" value="5'-nuclease"/>
    <property type="match status" value="1"/>
</dbReference>
<dbReference type="InterPro" id="IPR029060">
    <property type="entry name" value="PIN-like_dom_sf"/>
</dbReference>
<evidence type="ECO:0000256" key="5">
    <source>
        <dbReference type="ARBA" id="ARBA00022801"/>
    </source>
</evidence>
<dbReference type="CDD" id="cd18731">
    <property type="entry name" value="PIN_NgFitB-like"/>
    <property type="match status" value="1"/>
</dbReference>
<reference evidence="9" key="1">
    <citation type="submission" date="2020-05" db="EMBL/GenBank/DDBJ databases">
        <authorList>
            <person name="Chiriac C."/>
            <person name="Salcher M."/>
            <person name="Ghai R."/>
            <person name="Kavagutti S V."/>
        </authorList>
    </citation>
    <scope>NUCLEOTIDE SEQUENCE</scope>
</reference>
<dbReference type="InterPro" id="IPR050556">
    <property type="entry name" value="Type_II_TA_system_RNase"/>
</dbReference>
<dbReference type="InterPro" id="IPR022907">
    <property type="entry name" value="VapC_family"/>
</dbReference>
<protein>
    <submittedName>
        <fullName evidence="9">Unannotated protein</fullName>
    </submittedName>
</protein>
<keyword evidence="5" id="KW-0378">Hydrolase</keyword>
<dbReference type="GO" id="GO:0004540">
    <property type="term" value="F:RNA nuclease activity"/>
    <property type="evidence" value="ECO:0007669"/>
    <property type="project" value="InterPro"/>
</dbReference>
<evidence type="ECO:0000256" key="4">
    <source>
        <dbReference type="ARBA" id="ARBA00022723"/>
    </source>
</evidence>
<keyword evidence="2" id="KW-1277">Toxin-antitoxin system</keyword>
<evidence type="ECO:0000256" key="3">
    <source>
        <dbReference type="ARBA" id="ARBA00022722"/>
    </source>
</evidence>